<dbReference type="KEGG" id="vg:5470331"/>
<sequence length="377" mass="41756">MDKLLRITERVAEKLPEPLAIASKPKKLEDAFLFGKRVDSLKEWLLNGKADVAFLSAPCGSGSTTLVELLMAEIGMEACDVDHVDKDFQNLLAESNKSTAGVVVLDGFDSHVGKRSMMIFADHLKTCRKKTLCIGHSDGKSSSSAFSKKWVSFDFSPERKMLPLLQKISSGRVPDNVLDRIVRASRNDIRGAINSVDMYIRRPGSVHSSDDFVCAIESLEKLFSGTCSLNVVHRTFEHEPFVLSGGVFDNYLRSIKTVEDATIISENLCNGDVFSTNYSCMDYFSACASGYINACTAKKRIKVGTYGLANSKNSNMLANKKKLSAANIARAKDGKTYLRPEDIGLSMNSKLKKPNLIFSSYVPLREEHLRQHLQQAY</sequence>
<name>A7K963_9PHYC</name>
<accession>A7K963</accession>
<keyword evidence="2" id="KW-1185">Reference proteome</keyword>
<dbReference type="OrthoDB" id="5522at10239"/>
<dbReference type="EMBL" id="EF101928">
    <property type="protein sequence ID" value="ABT16587.1"/>
    <property type="molecule type" value="Genomic_DNA"/>
</dbReference>
<proteinExistence type="predicted"/>
<dbReference type="Gene3D" id="3.40.50.300">
    <property type="entry name" value="P-loop containing nucleotide triphosphate hydrolases"/>
    <property type="match status" value="1"/>
</dbReference>
<gene>
    <name evidence="1" type="primary">Z453R</name>
    <name evidence="1" type="ORF">ATCV1_Z453R</name>
</gene>
<organism evidence="1 2">
    <name type="scientific">Chlorovirus heliozoae</name>
    <dbReference type="NCBI Taxonomy" id="322019"/>
    <lineage>
        <taxon>Viruses</taxon>
        <taxon>Varidnaviria</taxon>
        <taxon>Bamfordvirae</taxon>
        <taxon>Nucleocytoviricota</taxon>
        <taxon>Megaviricetes</taxon>
        <taxon>Algavirales</taxon>
        <taxon>Phycodnaviridae</taxon>
        <taxon>Chlorovirus</taxon>
    </lineage>
</organism>
<protein>
    <submittedName>
        <fullName evidence="1">Uncharacterized protein Z453R</fullName>
    </submittedName>
</protein>
<dbReference type="RefSeq" id="YP_001426934.1">
    <property type="nucleotide sequence ID" value="NC_008724.1"/>
</dbReference>
<reference evidence="1 2" key="1">
    <citation type="submission" date="2006-09" db="EMBL/GenBank/DDBJ databases">
        <title>Sequence and annotation of the 288-kb ATCV-1 virus that infects an endosymbiotic Chlorella strain of the heliozoon Acanthocystis turfacea.</title>
        <authorList>
            <person name="Fitzgerald L.A."/>
            <person name="Graves M.V."/>
            <person name="Li X."/>
            <person name="Pfitzner A.J.P."/>
            <person name="Hartigan J."/>
            <person name="Van Etten J.L."/>
        </authorList>
    </citation>
    <scope>NUCLEOTIDE SEQUENCE [LARGE SCALE GENOMIC DNA]</scope>
    <source>
        <strain evidence="1 2">ATCV-1</strain>
    </source>
</reference>
<evidence type="ECO:0000313" key="2">
    <source>
        <dbReference type="Proteomes" id="UP000202420"/>
    </source>
</evidence>
<dbReference type="InterPro" id="IPR027417">
    <property type="entry name" value="P-loop_NTPase"/>
</dbReference>
<dbReference type="GeneID" id="5470331"/>
<evidence type="ECO:0000313" key="1">
    <source>
        <dbReference type="EMBL" id="ABT16587.1"/>
    </source>
</evidence>
<dbReference type="Proteomes" id="UP000202420">
    <property type="component" value="Segment"/>
</dbReference>
<dbReference type="SUPFAM" id="SSF52540">
    <property type="entry name" value="P-loop containing nucleoside triphosphate hydrolases"/>
    <property type="match status" value="1"/>
</dbReference>